<gene>
    <name evidence="1" type="ORF">TM448A00866_0033</name>
    <name evidence="2" type="ORF">TM448B03322_0005</name>
</gene>
<dbReference type="AlphaFoldDB" id="A0A6H1ZL14"/>
<proteinExistence type="predicted"/>
<dbReference type="EMBL" id="MT145010">
    <property type="protein sequence ID" value="QJI02538.1"/>
    <property type="molecule type" value="Genomic_DNA"/>
</dbReference>
<sequence>MTEFELLAAKKIAEITGDEQTLTMLKYIENLKAKELMRQVTLQAVYTHYEKLKKYKAVLKLIERDLDAPEYNGAVKLFRARLEAADIPESEESHE</sequence>
<accession>A0A6H1ZL14</accession>
<evidence type="ECO:0000313" key="2">
    <source>
        <dbReference type="EMBL" id="QJI02538.1"/>
    </source>
</evidence>
<organism evidence="1">
    <name type="scientific">viral metagenome</name>
    <dbReference type="NCBI Taxonomy" id="1070528"/>
    <lineage>
        <taxon>unclassified sequences</taxon>
        <taxon>metagenomes</taxon>
        <taxon>organismal metagenomes</taxon>
    </lineage>
</organism>
<dbReference type="EMBL" id="MT144075">
    <property type="protein sequence ID" value="QJA48218.1"/>
    <property type="molecule type" value="Genomic_DNA"/>
</dbReference>
<reference evidence="1" key="1">
    <citation type="submission" date="2020-03" db="EMBL/GenBank/DDBJ databases">
        <title>The deep terrestrial virosphere.</title>
        <authorList>
            <person name="Holmfeldt K."/>
            <person name="Nilsson E."/>
            <person name="Simone D."/>
            <person name="Lopez-Fernandez M."/>
            <person name="Wu X."/>
            <person name="de Brujin I."/>
            <person name="Lundin D."/>
            <person name="Andersson A."/>
            <person name="Bertilsson S."/>
            <person name="Dopson M."/>
        </authorList>
    </citation>
    <scope>NUCLEOTIDE SEQUENCE</scope>
    <source>
        <strain evidence="1">TM448A00866</strain>
        <strain evidence="2">TM448B03322</strain>
    </source>
</reference>
<protein>
    <submittedName>
        <fullName evidence="1">Uncharacterized protein</fullName>
    </submittedName>
</protein>
<name>A0A6H1ZL14_9ZZZZ</name>
<evidence type="ECO:0000313" key="1">
    <source>
        <dbReference type="EMBL" id="QJA48218.1"/>
    </source>
</evidence>